<reference evidence="3 8" key="3">
    <citation type="submission" date="2020-07" db="EMBL/GenBank/DDBJ databases">
        <title>Organ Donor 1.</title>
        <authorList>
            <person name="Marsh A.J."/>
            <person name="Azcarate-Peril M.A."/>
        </authorList>
    </citation>
    <scope>NUCLEOTIDE SEQUENCE [LARGE SCALE GENOMIC DNA]</scope>
    <source>
        <strain evidence="3 8">AMC0712</strain>
    </source>
</reference>
<evidence type="ECO:0000313" key="4">
    <source>
        <dbReference type="EMBL" id="ONN74430.1"/>
    </source>
</evidence>
<dbReference type="EMBL" id="JACCKI010000011">
    <property type="protein sequence ID" value="NZA05775.1"/>
    <property type="molecule type" value="Genomic_DNA"/>
</dbReference>
<dbReference type="Gene3D" id="3.40.50.720">
    <property type="entry name" value="NAD(P)-binding Rossmann-like Domain"/>
    <property type="match status" value="1"/>
</dbReference>
<keyword evidence="1" id="KW-0560">Oxidoreductase</keyword>
<evidence type="ECO:0000313" key="5">
    <source>
        <dbReference type="EMBL" id="THC79848.1"/>
    </source>
</evidence>
<dbReference type="Pfam" id="PF03807">
    <property type="entry name" value="F420_oxidored"/>
    <property type="match status" value="1"/>
</dbReference>
<dbReference type="AlphaFoldDB" id="A0A508Z2M3"/>
<reference evidence="5 7" key="2">
    <citation type="submission" date="2019-04" db="EMBL/GenBank/DDBJ databases">
        <title>Genome Announcement to Ensure Probiotic Safety of Lactobacillus rhamnosus UBLR-58.</title>
        <authorList>
            <person name="Sulthana A."/>
            <person name="Lakshmi S.G."/>
            <person name="Madempudi R.S."/>
        </authorList>
    </citation>
    <scope>NUCLEOTIDE SEQUENCE [LARGE SCALE GENOMIC DNA]</scope>
    <source>
        <strain evidence="5 7">UBLR-58</strain>
    </source>
</reference>
<dbReference type="PANTHER" id="PTHR14239">
    <property type="entry name" value="DUDULIN-RELATED"/>
    <property type="match status" value="1"/>
</dbReference>
<dbReference type="InterPro" id="IPR036291">
    <property type="entry name" value="NAD(P)-bd_dom_sf"/>
</dbReference>
<sequence>MKIGMIGAGDVGQVLTQLFVRAGNTVMLAHRGSVDALDDLARVLGAAAGTVEQAEAQDLVVLAVPFFAIKALPLPTGNDPIIVDATNYFPDRDERIPEIECHQKATSQMVAEHFHSHRVVKAFNSIEMAVFAQLARPNRSVDRIALPYAGDDPQAKKQVAALIWAIGFEPFDLGDLGASLAAQADGSLFLVNETAPVLRQHLHQS</sequence>
<gene>
    <name evidence="4" type="ORF">BWR10_09190</name>
    <name evidence="5" type="ORF">E6L36_05185</name>
    <name evidence="3" type="ORF">H0N82_11935</name>
</gene>
<dbReference type="Proteomes" id="UP000189067">
    <property type="component" value="Unassembled WGS sequence"/>
</dbReference>
<reference evidence="4 6" key="1">
    <citation type="submission" date="2017-01" db="EMBL/GenBank/DDBJ databases">
        <title>In silico prediction, in vitro antibacterial spectrum and physicochemical properties of a putative bacteriocin produced by Lactobacillus rhamnosus strain L156.4.</title>
        <authorList>
            <person name="Silveira A.M."/>
            <person name="Monteiro A.S."/>
            <person name="Santos V.L."/>
            <person name="Nicoli J.R."/>
            <person name="Azevedo V."/>
            <person name="Soares S.C."/>
            <person name="Castro-Oliveira L."/>
            <person name="Dias-Souza M.V."/>
            <person name="Nardi R.M."/>
        </authorList>
    </citation>
    <scope>NUCLEOTIDE SEQUENCE [LARGE SCALE GENOMIC DNA]</scope>
    <source>
        <strain evidence="4 6">L156.4</strain>
    </source>
</reference>
<accession>A0A508Z2M3</accession>
<dbReference type="EMBL" id="SSHM01000001">
    <property type="protein sequence ID" value="THC79848.1"/>
    <property type="molecule type" value="Genomic_DNA"/>
</dbReference>
<dbReference type="RefSeq" id="WP_005692985.1">
    <property type="nucleotide sequence ID" value="NZ_CABFNI010000014.1"/>
</dbReference>
<dbReference type="SUPFAM" id="SSF51735">
    <property type="entry name" value="NAD(P)-binding Rossmann-fold domains"/>
    <property type="match status" value="1"/>
</dbReference>
<feature type="domain" description="Pyrroline-5-carboxylate reductase catalytic N-terminal" evidence="2">
    <location>
        <begin position="2"/>
        <end position="88"/>
    </location>
</feature>
<evidence type="ECO:0000313" key="6">
    <source>
        <dbReference type="Proteomes" id="UP000189067"/>
    </source>
</evidence>
<dbReference type="EMBL" id="MTJY01000036">
    <property type="protein sequence ID" value="ONN74430.1"/>
    <property type="molecule type" value="Genomic_DNA"/>
</dbReference>
<dbReference type="Proteomes" id="UP000307517">
    <property type="component" value="Unassembled WGS sequence"/>
</dbReference>
<protein>
    <submittedName>
        <fullName evidence="3">NAD(P)-binding domain-containing protein</fullName>
    </submittedName>
    <submittedName>
        <fullName evidence="4">NADP oxidoreductase</fullName>
    </submittedName>
</protein>
<evidence type="ECO:0000256" key="1">
    <source>
        <dbReference type="ARBA" id="ARBA00023002"/>
    </source>
</evidence>
<evidence type="ECO:0000259" key="2">
    <source>
        <dbReference type="Pfam" id="PF03807"/>
    </source>
</evidence>
<dbReference type="PANTHER" id="PTHR14239:SF10">
    <property type="entry name" value="REDUCTASE"/>
    <property type="match status" value="1"/>
</dbReference>
<dbReference type="InterPro" id="IPR028939">
    <property type="entry name" value="P5C_Rdtase_cat_N"/>
</dbReference>
<organism evidence="3 8">
    <name type="scientific">Lacticaseibacillus rhamnosus</name>
    <name type="common">Lactobacillus rhamnosus</name>
    <dbReference type="NCBI Taxonomy" id="47715"/>
    <lineage>
        <taxon>Bacteria</taxon>
        <taxon>Bacillati</taxon>
        <taxon>Bacillota</taxon>
        <taxon>Bacilli</taxon>
        <taxon>Lactobacillales</taxon>
        <taxon>Lactobacillaceae</taxon>
        <taxon>Lacticaseibacillus</taxon>
    </lineage>
</organism>
<dbReference type="InterPro" id="IPR051267">
    <property type="entry name" value="STEAP_metalloreductase"/>
</dbReference>
<dbReference type="GO" id="GO:0016491">
    <property type="term" value="F:oxidoreductase activity"/>
    <property type="evidence" value="ECO:0007669"/>
    <property type="project" value="UniProtKB-KW"/>
</dbReference>
<evidence type="ECO:0000313" key="8">
    <source>
        <dbReference type="Proteomes" id="UP000552935"/>
    </source>
</evidence>
<evidence type="ECO:0000313" key="3">
    <source>
        <dbReference type="EMBL" id="NZA05775.1"/>
    </source>
</evidence>
<evidence type="ECO:0000313" key="7">
    <source>
        <dbReference type="Proteomes" id="UP000307517"/>
    </source>
</evidence>
<dbReference type="Proteomes" id="UP000552935">
    <property type="component" value="Unassembled WGS sequence"/>
</dbReference>
<proteinExistence type="predicted"/>
<comment type="caution">
    <text evidence="3">The sequence shown here is derived from an EMBL/GenBank/DDBJ whole genome shotgun (WGS) entry which is preliminary data.</text>
</comment>
<name>A0A508Z2M3_LACRH</name>